<feature type="domain" description="DUF7789" evidence="3">
    <location>
        <begin position="64"/>
        <end position="193"/>
    </location>
</feature>
<evidence type="ECO:0000313" key="5">
    <source>
        <dbReference type="Proteomes" id="UP000250572"/>
    </source>
</evidence>
<feature type="transmembrane region" description="Helical" evidence="2">
    <location>
        <begin position="213"/>
        <end position="238"/>
    </location>
</feature>
<dbReference type="EMBL" id="NHOQ01000099">
    <property type="protein sequence ID" value="PWA32994.1"/>
    <property type="molecule type" value="Genomic_DNA"/>
</dbReference>
<keyword evidence="2" id="KW-0472">Membrane</keyword>
<feature type="transmembrane region" description="Helical" evidence="2">
    <location>
        <begin position="73"/>
        <end position="92"/>
    </location>
</feature>
<dbReference type="PANTHER" id="PTHR39299:SF1">
    <property type="entry name" value="TRANSMEMBRANE PROTEIN"/>
    <property type="match status" value="1"/>
</dbReference>
<keyword evidence="2" id="KW-1133">Transmembrane helix</keyword>
<feature type="transmembrane region" description="Helical" evidence="2">
    <location>
        <begin position="141"/>
        <end position="164"/>
    </location>
</feature>
<evidence type="ECO:0000259" key="3">
    <source>
        <dbReference type="Pfam" id="PF25044"/>
    </source>
</evidence>
<evidence type="ECO:0000256" key="2">
    <source>
        <dbReference type="SAM" id="Phobius"/>
    </source>
</evidence>
<dbReference type="InterPro" id="IPR056691">
    <property type="entry name" value="DUF7789"/>
</dbReference>
<evidence type="ECO:0000256" key="1">
    <source>
        <dbReference type="SAM" id="MobiDB-lite"/>
    </source>
</evidence>
<proteinExistence type="predicted"/>
<feature type="domain" description="DUF7789" evidence="3">
    <location>
        <begin position="204"/>
        <end position="334"/>
    </location>
</feature>
<feature type="region of interest" description="Disordered" evidence="1">
    <location>
        <begin position="1"/>
        <end position="24"/>
    </location>
</feature>
<feature type="transmembrane region" description="Helical" evidence="2">
    <location>
        <begin position="112"/>
        <end position="129"/>
    </location>
</feature>
<evidence type="ECO:0000313" key="4">
    <source>
        <dbReference type="EMBL" id="PWA32994.1"/>
    </source>
</evidence>
<feature type="transmembrane region" description="Helical" evidence="2">
    <location>
        <begin position="170"/>
        <end position="192"/>
    </location>
</feature>
<sequence>SVVGQPAAPEPRSSVSEPEAETPESDSYAMWTGEQICLLHQHKLPLSPSLLTTCFRLSVPSVLQIKSWSELSALVKTYFCFTIVSLLVLLSLTVSSIYKQHKDTDVSDEDNFTVSLIQLVGILFCIYYISRGVLQENRQELVAFVLSVLVVMIRSVVNFSVVGSKGKQEVLARFVCIMCLGVIHVLCTTVLIQRPNMMAFRVGGALESMQEQYFLLNLCFSMVTFDLQAQLCLCILITTSASAMSAANSIILGVGVFWAFATAVVGAVAVLKEAKVLVWVFMVQNLPEVAFFIYLLYSVIEKWFHDQTYTLEAATVTGALISLLIKGVLLWSLIRLVQSFGQGLRERSEL</sequence>
<protein>
    <recommendedName>
        <fullName evidence="3">DUF7789 domain-containing protein</fullName>
    </recommendedName>
</protein>
<dbReference type="STRING" id="33528.ENSGAFP00000023191"/>
<feature type="non-terminal residue" evidence="4">
    <location>
        <position position="1"/>
    </location>
</feature>
<reference evidence="4 5" key="1">
    <citation type="journal article" date="2018" name="G3 (Bethesda)">
        <title>A High-Quality Reference Genome for the Invasive Mosquitofish Gambusia affinis Using a Chicago Library.</title>
        <authorList>
            <person name="Hoffberg S.L."/>
            <person name="Troendle N.J."/>
            <person name="Glenn T.C."/>
            <person name="Mahmud O."/>
            <person name="Louha S."/>
            <person name="Chalopin D."/>
            <person name="Bennetzen J.L."/>
            <person name="Mauricio R."/>
        </authorList>
    </citation>
    <scope>NUCLEOTIDE SEQUENCE [LARGE SCALE GENOMIC DNA]</scope>
    <source>
        <strain evidence="4">NE01/NJP1002.9</strain>
        <tissue evidence="4">Muscle</tissue>
    </source>
</reference>
<feature type="transmembrane region" description="Helical" evidence="2">
    <location>
        <begin position="317"/>
        <end position="337"/>
    </location>
</feature>
<feature type="transmembrane region" description="Helical" evidence="2">
    <location>
        <begin position="250"/>
        <end position="271"/>
    </location>
</feature>
<keyword evidence="2" id="KW-0812">Transmembrane</keyword>
<comment type="caution">
    <text evidence="4">The sequence shown here is derived from an EMBL/GenBank/DDBJ whole genome shotgun (WGS) entry which is preliminary data.</text>
</comment>
<organism evidence="4 5">
    <name type="scientific">Gambusia affinis</name>
    <name type="common">Western mosquitofish</name>
    <name type="synonym">Heterandria affinis</name>
    <dbReference type="NCBI Taxonomy" id="33528"/>
    <lineage>
        <taxon>Eukaryota</taxon>
        <taxon>Metazoa</taxon>
        <taxon>Chordata</taxon>
        <taxon>Craniata</taxon>
        <taxon>Vertebrata</taxon>
        <taxon>Euteleostomi</taxon>
        <taxon>Actinopterygii</taxon>
        <taxon>Neopterygii</taxon>
        <taxon>Teleostei</taxon>
        <taxon>Neoteleostei</taxon>
        <taxon>Acanthomorphata</taxon>
        <taxon>Ovalentaria</taxon>
        <taxon>Atherinomorphae</taxon>
        <taxon>Cyprinodontiformes</taxon>
        <taxon>Poeciliidae</taxon>
        <taxon>Poeciliinae</taxon>
        <taxon>Gambusia</taxon>
    </lineage>
</organism>
<name>A0A315WB45_GAMAF</name>
<dbReference type="Pfam" id="PF25044">
    <property type="entry name" value="DUF7789"/>
    <property type="match status" value="2"/>
</dbReference>
<accession>A0A315WB45</accession>
<gene>
    <name evidence="4" type="ORF">CCH79_00016858</name>
</gene>
<feature type="transmembrane region" description="Helical" evidence="2">
    <location>
        <begin position="276"/>
        <end position="297"/>
    </location>
</feature>
<dbReference type="Proteomes" id="UP000250572">
    <property type="component" value="Unassembled WGS sequence"/>
</dbReference>
<keyword evidence="5" id="KW-1185">Reference proteome</keyword>
<dbReference type="PANTHER" id="PTHR39299">
    <property type="entry name" value="TRANSMEMBRANE PROTEIN"/>
    <property type="match status" value="1"/>
</dbReference>
<dbReference type="AlphaFoldDB" id="A0A315WB45"/>